<reference evidence="2" key="1">
    <citation type="submission" date="2022-11" db="EMBL/GenBank/DDBJ databases">
        <authorList>
            <person name="Somphong A."/>
            <person name="Phongsopitanun W."/>
        </authorList>
    </citation>
    <scope>NUCLEOTIDE SEQUENCE</scope>
    <source>
        <strain evidence="2">Pm04-4</strain>
    </source>
</reference>
<name>A0ABT4AS55_9ACTN</name>
<dbReference type="Pfam" id="PF02624">
    <property type="entry name" value="YcaO"/>
    <property type="match status" value="1"/>
</dbReference>
<keyword evidence="3" id="KW-1185">Reference proteome</keyword>
<dbReference type="RefSeq" id="WP_267560307.1">
    <property type="nucleotide sequence ID" value="NZ_JAPNTZ010000001.1"/>
</dbReference>
<dbReference type="EMBL" id="JAPNTZ010000001">
    <property type="protein sequence ID" value="MCY1136555.1"/>
    <property type="molecule type" value="Genomic_DNA"/>
</dbReference>
<evidence type="ECO:0000313" key="3">
    <source>
        <dbReference type="Proteomes" id="UP001151002"/>
    </source>
</evidence>
<protein>
    <submittedName>
        <fullName evidence="2">YcaO-like family protein</fullName>
    </submittedName>
</protein>
<evidence type="ECO:0000259" key="1">
    <source>
        <dbReference type="PROSITE" id="PS51664"/>
    </source>
</evidence>
<dbReference type="InterPro" id="IPR003776">
    <property type="entry name" value="YcaO-like_dom"/>
</dbReference>
<comment type="caution">
    <text evidence="2">The sequence shown here is derived from an EMBL/GenBank/DDBJ whole genome shotgun (WGS) entry which is preliminary data.</text>
</comment>
<evidence type="ECO:0000313" key="2">
    <source>
        <dbReference type="EMBL" id="MCY1136555.1"/>
    </source>
</evidence>
<accession>A0ABT4AS55</accession>
<gene>
    <name evidence="2" type="ORF">OWR29_00990</name>
</gene>
<proteinExistence type="predicted"/>
<dbReference type="Proteomes" id="UP001151002">
    <property type="component" value="Unassembled WGS sequence"/>
</dbReference>
<dbReference type="PANTHER" id="PTHR37809">
    <property type="entry name" value="RIBOSOMAL PROTEIN S12 METHYLTHIOTRANSFERASE ACCESSORY FACTOR YCAO"/>
    <property type="match status" value="1"/>
</dbReference>
<dbReference type="PANTHER" id="PTHR37809:SF1">
    <property type="entry name" value="RIBOSOMAL PROTEIN S12 METHYLTHIOTRANSFERASE ACCESSORY FACTOR YCAO"/>
    <property type="match status" value="1"/>
</dbReference>
<dbReference type="PROSITE" id="PS51664">
    <property type="entry name" value="YCAO"/>
    <property type="match status" value="1"/>
</dbReference>
<sequence length="460" mass="49362">MSLAGVISHYRTVLSRFGEVVDFDISALDRLGIPVTSVSLAVDGRFRHHGNGYGATAEAAEVSGLGELAENVMSALDLADRQESARFGSYAEMVAAEGRDRVADPRTLGLPAGSPYDASMPLVWLPMTRRATGETVLVPEDFVGSGLGEVRGPQRLITPISNGRGAGLDDDQAFNHGLLELLQRHTNGLRFRTLDRRSPVIDLETVPPSVRALADRLAAQGIRPVLKHAATDLGVVSTYAMGVDPAPGAAIQVTAGGEAAHPSAEQSLTKALLEYANSRVRKTFFFGDRDAVRAVAPEAYWERLGPIGHGETRAYEEMVAWGSLPQEKLRDLTAPDESRTVAYTDIAVETPALEGHDVLVARKEVDGLVAVKVVVAGLEVETLSYGRIGELGVREALAGDLGLVRVQDKPSGTHTARVLLTPEAEERLGGPVWYSFARADEIVGPLYPLYREPPRHSVSL</sequence>
<feature type="domain" description="YcaO" evidence="1">
    <location>
        <begin position="52"/>
        <end position="460"/>
    </location>
</feature>
<dbReference type="Gene3D" id="3.30.160.660">
    <property type="match status" value="1"/>
</dbReference>
<organism evidence="2 3">
    <name type="scientific">Paractinoplanes pyxinae</name>
    <dbReference type="NCBI Taxonomy" id="2997416"/>
    <lineage>
        <taxon>Bacteria</taxon>
        <taxon>Bacillati</taxon>
        <taxon>Actinomycetota</taxon>
        <taxon>Actinomycetes</taxon>
        <taxon>Micromonosporales</taxon>
        <taxon>Micromonosporaceae</taxon>
        <taxon>Paractinoplanes</taxon>
    </lineage>
</organism>